<evidence type="ECO:0000259" key="11">
    <source>
        <dbReference type="Pfam" id="PF23231"/>
    </source>
</evidence>
<evidence type="ECO:0000313" key="13">
    <source>
        <dbReference type="EMBL" id="CDO94473.1"/>
    </source>
</evidence>
<keyword evidence="5" id="KW-0677">Repeat</keyword>
<evidence type="ECO:0000256" key="5">
    <source>
        <dbReference type="ARBA" id="ARBA00022737"/>
    </source>
</evidence>
<dbReference type="InterPro" id="IPR055430">
    <property type="entry name" value="HAT_Syf1_CNRKL1_C"/>
</dbReference>
<feature type="compositionally biased region" description="Polar residues" evidence="9">
    <location>
        <begin position="771"/>
        <end position="789"/>
    </location>
</feature>
<evidence type="ECO:0000256" key="3">
    <source>
        <dbReference type="ARBA" id="ARBA00022664"/>
    </source>
</evidence>
<feature type="region of interest" description="Disordered" evidence="9">
    <location>
        <begin position="770"/>
        <end position="798"/>
    </location>
</feature>
<evidence type="ECO:0000256" key="6">
    <source>
        <dbReference type="ARBA" id="ARBA00023187"/>
    </source>
</evidence>
<feature type="domain" description="Pre-mRNA-splicing factor Syf1/CRNKL1-like C-terminal HAT-repeats" evidence="11">
    <location>
        <begin position="409"/>
        <end position="792"/>
    </location>
</feature>
<protein>
    <recommendedName>
        <fullName evidence="8">Pre-mRNA-splicing factor SYF1</fullName>
    </recommendedName>
</protein>
<evidence type="ECO:0000256" key="8">
    <source>
        <dbReference type="ARBA" id="ARBA00039472"/>
    </source>
</evidence>
<evidence type="ECO:0000313" key="14">
    <source>
        <dbReference type="Proteomes" id="UP000031516"/>
    </source>
</evidence>
<evidence type="ECO:0000256" key="4">
    <source>
        <dbReference type="ARBA" id="ARBA00022728"/>
    </source>
</evidence>
<accession>A0A0A8L6E1</accession>
<proteinExistence type="inferred from homology"/>
<dbReference type="OrthoDB" id="10067343at2759"/>
<evidence type="ECO:0000259" key="10">
    <source>
        <dbReference type="Pfam" id="PF23220"/>
    </source>
</evidence>
<comment type="similarity">
    <text evidence="2">Belongs to the crooked-neck family.</text>
</comment>
<dbReference type="Pfam" id="PF23231">
    <property type="entry name" value="HAT_Syf1_CNRKL1_C"/>
    <property type="match status" value="1"/>
</dbReference>
<dbReference type="GO" id="GO:0000974">
    <property type="term" value="C:Prp19 complex"/>
    <property type="evidence" value="ECO:0007669"/>
    <property type="project" value="TreeGrafter"/>
</dbReference>
<sequence length="798" mass="92537">MDWKRFVKEEDVPFEYSVVRDGKNAVPWSRYIATKRSSGNELNLDWLYERCLVEIKDDWNLWKEFLKWRIELLDECNIIEYASEYDKVTTLLEQCLNSCGSVRDAWIMYLRWVIKLKDLQKIRIVLGRALRSLNWEFHESLWDVVVDFTVNELLVDSVDFTLTLEEAIYSFINGEKSSSADPDIWSSSILERYSLICENPESLLINIYKTCDWNVVAKVYRRHLSQNLQPSQTSLFELYSKYLTVLVLINDTNTLSNTVQQCIDMFPSKKGELQTYSILSLIHQDKISEAENYLDLHIKETKDVKEFSVLYDFWIRLEELLTLEYIQQMKRSGSENLESILTIRHHADTLNSIIADHTIRLNDLELRKEPNNIRLWLDRVKLFPSVSEKAKVYADAVLTVDHKVQTSPGILGDLWCQYCKLFEGDRTRCEVLLDKATNVPFKFLIDLEKIWLYWSEYRLKKSVNEAIVVLSTVLEVPDNYELLLQKFDKGEAPAQASIFSSKRLWTMYLDLLEATGDHDKVSTAYETAISIKAATPAMFINYAIFNESCGRTFEALAVLERCVEIFPPYASKPIWEIYIDMALRADISVEQKREIFDSAIKLAESGIPCVSFFEKYSHFESNLGLPERSVEVLHKGVNAISDVEGKCTLWKECINESEKKLDIDVTRKLYEECIETLPNSKAVKFIIPFAILEESRNEIARCRSLLEYGSKLLKPVQNEELWDFWKNFEIMHGTKDTFKDMLRTQRFLTDTMKIDTEEVSKMGSNIEFKASTATAGGQTSSNKDGNAKSNTDEIDIGL</sequence>
<dbReference type="InterPro" id="IPR055433">
    <property type="entry name" value="HAT_Syf1-like_N"/>
</dbReference>
<dbReference type="EMBL" id="CCBQ010000038">
    <property type="protein sequence ID" value="CDO94473.1"/>
    <property type="molecule type" value="Genomic_DNA"/>
</dbReference>
<feature type="domain" description="Pre-mRNA-splicing factor SYF1 central HAT repeats" evidence="10">
    <location>
        <begin position="255"/>
        <end position="400"/>
    </location>
</feature>
<dbReference type="AlphaFoldDB" id="A0A0A8L6E1"/>
<keyword evidence="6" id="KW-0508">mRNA splicing</keyword>
<dbReference type="InterPro" id="IPR045075">
    <property type="entry name" value="Syf1-like"/>
</dbReference>
<dbReference type="Pfam" id="PF23220">
    <property type="entry name" value="HAT_Syf1_M"/>
    <property type="match status" value="1"/>
</dbReference>
<dbReference type="InterPro" id="IPR011990">
    <property type="entry name" value="TPR-like_helical_dom_sf"/>
</dbReference>
<dbReference type="InterPro" id="IPR056350">
    <property type="entry name" value="HAT_Syf1_central"/>
</dbReference>
<keyword evidence="14" id="KW-1185">Reference proteome</keyword>
<name>A0A0A8L6E1_9SACH</name>
<dbReference type="GO" id="GO:0071007">
    <property type="term" value="C:U2-type catalytic step 2 spliceosome"/>
    <property type="evidence" value="ECO:0007669"/>
    <property type="project" value="TreeGrafter"/>
</dbReference>
<dbReference type="Pfam" id="PF23233">
    <property type="entry name" value="HAT_Syf1_CNRKL1_N"/>
    <property type="match status" value="1"/>
</dbReference>
<comment type="subcellular location">
    <subcellularLocation>
        <location evidence="1">Nucleus</location>
    </subcellularLocation>
</comment>
<dbReference type="SUPFAM" id="SSF48452">
    <property type="entry name" value="TPR-like"/>
    <property type="match status" value="2"/>
</dbReference>
<feature type="domain" description="Pre-mRNA-splicing factor Syf1-like N-terminal HAT-repeats" evidence="12">
    <location>
        <begin position="10"/>
        <end position="151"/>
    </location>
</feature>
<comment type="caution">
    <text evidence="13">The sequence shown here is derived from an EMBL/GenBank/DDBJ whole genome shotgun (WGS) entry which is preliminary data.</text>
</comment>
<keyword evidence="7" id="KW-0539">Nucleus</keyword>
<dbReference type="Gene3D" id="1.25.40.10">
    <property type="entry name" value="Tetratricopeptide repeat domain"/>
    <property type="match status" value="2"/>
</dbReference>
<evidence type="ECO:0000256" key="9">
    <source>
        <dbReference type="SAM" id="MobiDB-lite"/>
    </source>
</evidence>
<dbReference type="Proteomes" id="UP000031516">
    <property type="component" value="Unassembled WGS sequence"/>
</dbReference>
<keyword evidence="4" id="KW-0747">Spliceosome</keyword>
<dbReference type="PANTHER" id="PTHR11246:SF5">
    <property type="entry name" value="PRE-MRNA-SPLICING FACTOR SYF1"/>
    <property type="match status" value="1"/>
</dbReference>
<evidence type="ECO:0000256" key="7">
    <source>
        <dbReference type="ARBA" id="ARBA00023242"/>
    </source>
</evidence>
<evidence type="ECO:0000256" key="2">
    <source>
        <dbReference type="ARBA" id="ARBA00008644"/>
    </source>
</evidence>
<reference evidence="13 14" key="1">
    <citation type="submission" date="2014-03" db="EMBL/GenBank/DDBJ databases">
        <title>The genome of Kluyveromyces dobzhanskii.</title>
        <authorList>
            <person name="Nystedt B."/>
            <person name="Astrom S."/>
        </authorList>
    </citation>
    <scope>NUCLEOTIDE SEQUENCE [LARGE SCALE GENOMIC DNA]</scope>
    <source>
        <strain evidence="13 14">CBS 2104</strain>
    </source>
</reference>
<keyword evidence="3" id="KW-0507">mRNA processing</keyword>
<dbReference type="GO" id="GO:0071014">
    <property type="term" value="C:post-mRNA release spliceosomal complex"/>
    <property type="evidence" value="ECO:0007669"/>
    <property type="project" value="TreeGrafter"/>
</dbReference>
<evidence type="ECO:0000256" key="1">
    <source>
        <dbReference type="ARBA" id="ARBA00004123"/>
    </source>
</evidence>
<dbReference type="PANTHER" id="PTHR11246">
    <property type="entry name" value="PRE-MRNA SPLICING FACTOR"/>
    <property type="match status" value="1"/>
</dbReference>
<dbReference type="SMART" id="SM00386">
    <property type="entry name" value="HAT"/>
    <property type="match status" value="10"/>
</dbReference>
<dbReference type="InterPro" id="IPR003107">
    <property type="entry name" value="HAT"/>
</dbReference>
<organism evidence="13 14">
    <name type="scientific">Kluyveromyces dobzhanskii CBS 2104</name>
    <dbReference type="NCBI Taxonomy" id="1427455"/>
    <lineage>
        <taxon>Eukaryota</taxon>
        <taxon>Fungi</taxon>
        <taxon>Dikarya</taxon>
        <taxon>Ascomycota</taxon>
        <taxon>Saccharomycotina</taxon>
        <taxon>Saccharomycetes</taxon>
        <taxon>Saccharomycetales</taxon>
        <taxon>Saccharomycetaceae</taxon>
        <taxon>Kluyveromyces</taxon>
    </lineage>
</organism>
<evidence type="ECO:0000259" key="12">
    <source>
        <dbReference type="Pfam" id="PF23233"/>
    </source>
</evidence>
<dbReference type="GO" id="GO:0000349">
    <property type="term" value="P:generation of catalytic spliceosome for first transesterification step"/>
    <property type="evidence" value="ECO:0007669"/>
    <property type="project" value="TreeGrafter"/>
</dbReference>
<gene>
    <name evidence="13" type="ORF">KLDO_g2738</name>
</gene>